<dbReference type="PANTHER" id="PTHR21600">
    <property type="entry name" value="MITOCHONDRIAL RNA PSEUDOURIDINE SYNTHASE"/>
    <property type="match status" value="1"/>
</dbReference>
<organism evidence="5 6">
    <name type="scientific">Flavilitoribacter nigricans (strain ATCC 23147 / DSM 23189 / NBRC 102662 / NCIMB 1420 / SS-2)</name>
    <name type="common">Lewinella nigricans</name>
    <dbReference type="NCBI Taxonomy" id="1122177"/>
    <lineage>
        <taxon>Bacteria</taxon>
        <taxon>Pseudomonadati</taxon>
        <taxon>Bacteroidota</taxon>
        <taxon>Saprospiria</taxon>
        <taxon>Saprospirales</taxon>
        <taxon>Lewinellaceae</taxon>
        <taxon>Flavilitoribacter</taxon>
    </lineage>
</organism>
<dbReference type="OrthoDB" id="9796412at2"/>
<evidence type="ECO:0000256" key="2">
    <source>
        <dbReference type="PIRSR" id="PIRSR606225-1"/>
    </source>
</evidence>
<evidence type="ECO:0000256" key="1">
    <source>
        <dbReference type="ARBA" id="ARBA00010876"/>
    </source>
</evidence>
<dbReference type="InterPro" id="IPR006225">
    <property type="entry name" value="PsdUridine_synth_RluC/D"/>
</dbReference>
<dbReference type="InterPro" id="IPR020103">
    <property type="entry name" value="PsdUridine_synth_cat_dom_sf"/>
</dbReference>
<dbReference type="GO" id="GO:0003723">
    <property type="term" value="F:RNA binding"/>
    <property type="evidence" value="ECO:0007669"/>
    <property type="project" value="InterPro"/>
</dbReference>
<dbReference type="EMBL" id="PDUD01000022">
    <property type="protein sequence ID" value="PHN05201.1"/>
    <property type="molecule type" value="Genomic_DNA"/>
</dbReference>
<dbReference type="InterPro" id="IPR050188">
    <property type="entry name" value="RluA_PseudoU_synthase"/>
</dbReference>
<dbReference type="Pfam" id="PF00849">
    <property type="entry name" value="PseudoU_synth_2"/>
    <property type="match status" value="1"/>
</dbReference>
<comment type="similarity">
    <text evidence="1 3">Belongs to the pseudouridine synthase RluA family.</text>
</comment>
<comment type="function">
    <text evidence="3">Responsible for synthesis of pseudouridine from uracil.</text>
</comment>
<dbReference type="CDD" id="cd02869">
    <property type="entry name" value="PseudoU_synth_RluA_like"/>
    <property type="match status" value="1"/>
</dbReference>
<dbReference type="AlphaFoldDB" id="A0A2D0N9K1"/>
<evidence type="ECO:0000313" key="5">
    <source>
        <dbReference type="EMBL" id="PHN05201.1"/>
    </source>
</evidence>
<reference evidence="5 6" key="1">
    <citation type="submission" date="2017-10" db="EMBL/GenBank/DDBJ databases">
        <title>The draft genome sequence of Lewinella nigricans NBRC 102662.</title>
        <authorList>
            <person name="Wang K."/>
        </authorList>
    </citation>
    <scope>NUCLEOTIDE SEQUENCE [LARGE SCALE GENOMIC DNA]</scope>
    <source>
        <strain evidence="5 6">NBRC 102662</strain>
    </source>
</reference>
<name>A0A2D0N9K1_FLAN2</name>
<feature type="active site" evidence="2">
    <location>
        <position position="55"/>
    </location>
</feature>
<dbReference type="GO" id="GO:0140098">
    <property type="term" value="F:catalytic activity, acting on RNA"/>
    <property type="evidence" value="ECO:0007669"/>
    <property type="project" value="UniProtKB-ARBA"/>
</dbReference>
<sequence length="241" mass="27593">MKSRVDILYQDDHQMVVDKPAGLLAVPDRYDPAKPNLMDWLRERYGDIIKVHRLDKDTSGVICFARHTDAHRHLSLQFEQHEIEKTYLALVEGAMAREAGTIDQPIAPNPSRPGRMIATSKGKSALTHFRTLETFQRFSWVEVEIETGRTHQIRVHFQYLGHPLAVDEFYGTRNALFLSEIKGKGYRLGKDQEERPLISRLSLHAHRLAFVPFGKSEKATFEAPLPKDLAVSLKQLQRWGG</sequence>
<evidence type="ECO:0000256" key="3">
    <source>
        <dbReference type="RuleBase" id="RU362028"/>
    </source>
</evidence>
<gene>
    <name evidence="5" type="ORF">CRP01_16920</name>
</gene>
<accession>A0A2D0N9K1</accession>
<keyword evidence="6" id="KW-1185">Reference proteome</keyword>
<comment type="caution">
    <text evidence="5">The sequence shown here is derived from an EMBL/GenBank/DDBJ whole genome shotgun (WGS) entry which is preliminary data.</text>
</comment>
<evidence type="ECO:0000259" key="4">
    <source>
        <dbReference type="Pfam" id="PF00849"/>
    </source>
</evidence>
<dbReference type="GO" id="GO:0000455">
    <property type="term" value="P:enzyme-directed rRNA pseudouridine synthesis"/>
    <property type="evidence" value="ECO:0007669"/>
    <property type="project" value="TreeGrafter"/>
</dbReference>
<evidence type="ECO:0000313" key="6">
    <source>
        <dbReference type="Proteomes" id="UP000223913"/>
    </source>
</evidence>
<dbReference type="PANTHER" id="PTHR21600:SF87">
    <property type="entry name" value="RNA PSEUDOURIDYLATE SYNTHASE DOMAIN-CONTAINING PROTEIN 1"/>
    <property type="match status" value="1"/>
</dbReference>
<dbReference type="Gene3D" id="3.30.2350.10">
    <property type="entry name" value="Pseudouridine synthase"/>
    <property type="match status" value="1"/>
</dbReference>
<proteinExistence type="inferred from homology"/>
<feature type="domain" description="Pseudouridine synthase RsuA/RluA-like" evidence="4">
    <location>
        <begin position="15"/>
        <end position="158"/>
    </location>
</feature>
<dbReference type="InterPro" id="IPR006145">
    <property type="entry name" value="PsdUridine_synth_RsuA/RluA"/>
</dbReference>
<dbReference type="GO" id="GO:0009982">
    <property type="term" value="F:pseudouridine synthase activity"/>
    <property type="evidence" value="ECO:0007669"/>
    <property type="project" value="InterPro"/>
</dbReference>
<dbReference type="SUPFAM" id="SSF55120">
    <property type="entry name" value="Pseudouridine synthase"/>
    <property type="match status" value="1"/>
</dbReference>
<dbReference type="EC" id="5.4.99.-" evidence="3"/>
<dbReference type="RefSeq" id="WP_099151255.1">
    <property type="nucleotide sequence ID" value="NZ_PDUD01000022.1"/>
</dbReference>
<protein>
    <recommendedName>
        <fullName evidence="3">Pseudouridine synthase</fullName>
        <ecNumber evidence="3">5.4.99.-</ecNumber>
    </recommendedName>
</protein>
<dbReference type="NCBIfam" id="TIGR00005">
    <property type="entry name" value="rluA_subfam"/>
    <property type="match status" value="1"/>
</dbReference>
<dbReference type="Proteomes" id="UP000223913">
    <property type="component" value="Unassembled WGS sequence"/>
</dbReference>
<keyword evidence="3" id="KW-0413">Isomerase</keyword>
<comment type="catalytic activity">
    <reaction evidence="3">
        <text>a uridine in RNA = a pseudouridine in RNA</text>
        <dbReference type="Rhea" id="RHEA:48348"/>
        <dbReference type="Rhea" id="RHEA-COMP:12068"/>
        <dbReference type="Rhea" id="RHEA-COMP:12069"/>
        <dbReference type="ChEBI" id="CHEBI:65314"/>
        <dbReference type="ChEBI" id="CHEBI:65315"/>
    </reaction>
</comment>